<feature type="transmembrane region" description="Helical" evidence="1">
    <location>
        <begin position="221"/>
        <end position="239"/>
    </location>
</feature>
<protein>
    <submittedName>
        <fullName evidence="3">DMT family transporter</fullName>
    </submittedName>
</protein>
<keyword evidence="1" id="KW-1133">Transmembrane helix</keyword>
<dbReference type="Proteomes" id="UP000501602">
    <property type="component" value="Chromosome"/>
</dbReference>
<keyword evidence="4" id="KW-1185">Reference proteome</keyword>
<dbReference type="EMBL" id="CP051180">
    <property type="protein sequence ID" value="QIZ77294.1"/>
    <property type="molecule type" value="Genomic_DNA"/>
</dbReference>
<keyword evidence="1" id="KW-0812">Transmembrane</keyword>
<dbReference type="Pfam" id="PF00892">
    <property type="entry name" value="EamA"/>
    <property type="match status" value="1"/>
</dbReference>
<evidence type="ECO:0000256" key="1">
    <source>
        <dbReference type="SAM" id="Phobius"/>
    </source>
</evidence>
<dbReference type="InterPro" id="IPR000620">
    <property type="entry name" value="EamA_dom"/>
</dbReference>
<gene>
    <name evidence="3" type="ORF">HER31_10625</name>
</gene>
<feature type="transmembrane region" description="Helical" evidence="1">
    <location>
        <begin position="105"/>
        <end position="136"/>
    </location>
</feature>
<reference evidence="3 4" key="1">
    <citation type="submission" date="2020-04" db="EMBL/GenBank/DDBJ databases">
        <title>Ferrimonas sp. S7 isolated from sea water.</title>
        <authorList>
            <person name="Bae S.S."/>
            <person name="Baek K."/>
        </authorList>
    </citation>
    <scope>NUCLEOTIDE SEQUENCE [LARGE SCALE GENOMIC DNA]</scope>
    <source>
        <strain evidence="3 4">S7</strain>
    </source>
</reference>
<sequence>MWILFTLLAAFAQSWRNALQSKLSVDVKASGVTLARFIYAGPIAALYLVALYWWQPTSLISYNPSLARFVVGAALMQILATGLMVRLFQMKNFAIGAGLAKTEALVAAILGVLFFGTSLSPLGWCGVVIGGIAVMLLSSKGGFKQLSLPTLLTGLACGSAFALTSLWVREASLHIDLPFPHRAAWVLLLVISLQTLLLLLYLQWHDKDTLRQLFKRPKLTFAVSCASCIGSIGWFSAMALEAVPLVKTLGQIEVFFTLIIAAYWLKQRPKIQDVAGLILIGVAAVLVMWS</sequence>
<dbReference type="KEGG" id="fes:HER31_10625"/>
<feature type="transmembrane region" description="Helical" evidence="1">
    <location>
        <begin position="66"/>
        <end position="85"/>
    </location>
</feature>
<dbReference type="AlphaFoldDB" id="A0A6H1UE26"/>
<dbReference type="InterPro" id="IPR037185">
    <property type="entry name" value="EmrE-like"/>
</dbReference>
<evidence type="ECO:0000313" key="4">
    <source>
        <dbReference type="Proteomes" id="UP000501602"/>
    </source>
</evidence>
<keyword evidence="1" id="KW-0472">Membrane</keyword>
<evidence type="ECO:0000259" key="2">
    <source>
        <dbReference type="Pfam" id="PF00892"/>
    </source>
</evidence>
<name>A0A6H1UE26_9GAMM</name>
<dbReference type="SUPFAM" id="SSF103481">
    <property type="entry name" value="Multidrug resistance efflux transporter EmrE"/>
    <property type="match status" value="2"/>
</dbReference>
<feature type="transmembrane region" description="Helical" evidence="1">
    <location>
        <begin position="271"/>
        <end position="289"/>
    </location>
</feature>
<dbReference type="RefSeq" id="WP_168660555.1">
    <property type="nucleotide sequence ID" value="NZ_CP051180.1"/>
</dbReference>
<feature type="transmembrane region" description="Helical" evidence="1">
    <location>
        <begin position="245"/>
        <end position="264"/>
    </location>
</feature>
<feature type="transmembrane region" description="Helical" evidence="1">
    <location>
        <begin position="183"/>
        <end position="201"/>
    </location>
</feature>
<proteinExistence type="predicted"/>
<accession>A0A6H1UE26</accession>
<feature type="transmembrane region" description="Helical" evidence="1">
    <location>
        <begin position="34"/>
        <end position="54"/>
    </location>
</feature>
<feature type="transmembrane region" description="Helical" evidence="1">
    <location>
        <begin position="148"/>
        <end position="168"/>
    </location>
</feature>
<feature type="domain" description="EamA" evidence="2">
    <location>
        <begin position="151"/>
        <end position="288"/>
    </location>
</feature>
<evidence type="ECO:0000313" key="3">
    <source>
        <dbReference type="EMBL" id="QIZ77294.1"/>
    </source>
</evidence>
<dbReference type="GO" id="GO:0016020">
    <property type="term" value="C:membrane"/>
    <property type="evidence" value="ECO:0007669"/>
    <property type="project" value="InterPro"/>
</dbReference>
<organism evidence="3 4">
    <name type="scientific">Ferrimonas lipolytica</name>
    <dbReference type="NCBI Taxonomy" id="2724191"/>
    <lineage>
        <taxon>Bacteria</taxon>
        <taxon>Pseudomonadati</taxon>
        <taxon>Pseudomonadota</taxon>
        <taxon>Gammaproteobacteria</taxon>
        <taxon>Alteromonadales</taxon>
        <taxon>Ferrimonadaceae</taxon>
        <taxon>Ferrimonas</taxon>
    </lineage>
</organism>